<dbReference type="SUPFAM" id="SSF53448">
    <property type="entry name" value="Nucleotide-diphospho-sugar transferases"/>
    <property type="match status" value="1"/>
</dbReference>
<proteinExistence type="inferred from homology"/>
<dbReference type="Gene3D" id="3.90.550.10">
    <property type="entry name" value="Spore Coat Polysaccharide Biosynthesis Protein SpsA, Chain A"/>
    <property type="match status" value="1"/>
</dbReference>
<dbReference type="AlphaFoldDB" id="A0A1H4F1H2"/>
<evidence type="ECO:0000313" key="6">
    <source>
        <dbReference type="Proteomes" id="UP000182257"/>
    </source>
</evidence>
<dbReference type="PANTHER" id="PTHR43630:SF1">
    <property type="entry name" value="POLY-BETA-1,6-N-ACETYL-D-GLUCOSAMINE SYNTHASE"/>
    <property type="match status" value="1"/>
</dbReference>
<gene>
    <name evidence="5" type="ORF">SAMN05216462_3044</name>
</gene>
<dbReference type="EMBL" id="FNRF01000007">
    <property type="protein sequence ID" value="SEA90837.1"/>
    <property type="molecule type" value="Genomic_DNA"/>
</dbReference>
<keyword evidence="3 5" id="KW-0808">Transferase</keyword>
<dbReference type="GO" id="GO:0016757">
    <property type="term" value="F:glycosyltransferase activity"/>
    <property type="evidence" value="ECO:0007669"/>
    <property type="project" value="UniProtKB-KW"/>
</dbReference>
<name>A0A1H4F1H2_XYLRU</name>
<dbReference type="RefSeq" id="WP_074762232.1">
    <property type="nucleotide sequence ID" value="NZ_FNRF01000007.1"/>
</dbReference>
<keyword evidence="2" id="KW-0328">Glycosyltransferase</keyword>
<keyword evidence="4" id="KW-0472">Membrane</keyword>
<keyword evidence="4" id="KW-0812">Transmembrane</keyword>
<evidence type="ECO:0000256" key="3">
    <source>
        <dbReference type="ARBA" id="ARBA00022679"/>
    </source>
</evidence>
<dbReference type="InterPro" id="IPR029044">
    <property type="entry name" value="Nucleotide-diphossugar_trans"/>
</dbReference>
<feature type="transmembrane region" description="Helical" evidence="4">
    <location>
        <begin position="332"/>
        <end position="348"/>
    </location>
</feature>
<dbReference type="Proteomes" id="UP000182257">
    <property type="component" value="Unassembled WGS sequence"/>
</dbReference>
<comment type="similarity">
    <text evidence="1">Belongs to the glycosyltransferase 2 family.</text>
</comment>
<evidence type="ECO:0000313" key="5">
    <source>
        <dbReference type="EMBL" id="SEA90837.1"/>
    </source>
</evidence>
<dbReference type="OrthoDB" id="1523666at2"/>
<accession>A0A1H4F1H2</accession>
<sequence>MIWQILHIIDITLWVLILGSVAYVAFFAVISLFYEKEDRVAIHAAALTNRMTKFLILYPAYNEDRVIINAVEHFLEQDYPEDLYTVAVISDHMKPETNEYLRTLPIKLLTPTFEKSSKAKAMQYAINEIPETFDNVVVLDADNVVRPEFLSQLNVLCSVYDAIQCHRCAKNANNDVAVLDGASEEINNTIFRKAHNRLGLSSALIGSGMCFNYELFRKNVFQLSTAGEDREMEALLLHQEVFIKYAPEIHVFDEKVSNQDNFQKQRMRWMTAQVQSLMSNLPKIPGALIHGKINFVDKTVQQALIPRSILIVLLTGISIFVTLTIPEWCEKWWITLGVLGLSLFVAIPKEIRFRSFSKVFTIPALVFRMLKNVLHMDRKNTDFIHTEHTS</sequence>
<feature type="transmembrane region" description="Helical" evidence="4">
    <location>
        <begin position="12"/>
        <end position="34"/>
    </location>
</feature>
<evidence type="ECO:0000256" key="1">
    <source>
        <dbReference type="ARBA" id="ARBA00006739"/>
    </source>
</evidence>
<protein>
    <submittedName>
        <fullName evidence="5">Glycosyltransferase, catalytic subunit of cellulose synthase and poly-beta-1,6-N-acetylglucosamine synthase</fullName>
    </submittedName>
</protein>
<reference evidence="5 6" key="1">
    <citation type="submission" date="2016-10" db="EMBL/GenBank/DDBJ databases">
        <authorList>
            <person name="de Groot N.N."/>
        </authorList>
    </citation>
    <scope>NUCLEOTIDE SEQUENCE [LARGE SCALE GENOMIC DNA]</scope>
    <source>
        <strain evidence="5 6">D31d</strain>
    </source>
</reference>
<keyword evidence="4" id="KW-1133">Transmembrane helix</keyword>
<evidence type="ECO:0000256" key="2">
    <source>
        <dbReference type="ARBA" id="ARBA00022676"/>
    </source>
</evidence>
<dbReference type="Pfam" id="PF13641">
    <property type="entry name" value="Glyco_tranf_2_3"/>
    <property type="match status" value="1"/>
</dbReference>
<feature type="transmembrane region" description="Helical" evidence="4">
    <location>
        <begin position="308"/>
        <end position="326"/>
    </location>
</feature>
<organism evidence="5 6">
    <name type="scientific">Xylanibacter ruminicola</name>
    <name type="common">Prevotella ruminicola</name>
    <dbReference type="NCBI Taxonomy" id="839"/>
    <lineage>
        <taxon>Bacteria</taxon>
        <taxon>Pseudomonadati</taxon>
        <taxon>Bacteroidota</taxon>
        <taxon>Bacteroidia</taxon>
        <taxon>Bacteroidales</taxon>
        <taxon>Prevotellaceae</taxon>
        <taxon>Xylanibacter</taxon>
    </lineage>
</organism>
<evidence type="ECO:0000256" key="4">
    <source>
        <dbReference type="SAM" id="Phobius"/>
    </source>
</evidence>
<dbReference type="PANTHER" id="PTHR43630">
    <property type="entry name" value="POLY-BETA-1,6-N-ACETYL-D-GLUCOSAMINE SYNTHASE"/>
    <property type="match status" value="1"/>
</dbReference>